<feature type="transmembrane region" description="Helical" evidence="6">
    <location>
        <begin position="109"/>
        <end position="128"/>
    </location>
</feature>
<accession>A0A2T3W7G1</accession>
<dbReference type="RefSeq" id="WP_107138096.1">
    <property type="nucleotide sequence ID" value="NZ_PYSV01000009.1"/>
</dbReference>
<keyword evidence="5 6" id="KW-0472">Membrane</keyword>
<keyword evidence="4 6" id="KW-1133">Transmembrane helix</keyword>
<sequence length="415" mass="42035">MTPAPPPAAPDRLWNRSFVLWWLGSAQSALGTALAGIATSFLVLNQTGSAGLMGVNLALALLPGLLSPLFGTLVDRLPLRLPLVLGNVLRGLLQLGVGALALGGEVPLGVIYAASFMTGLIGAFYGPASMGVTPRLVPPDQVQRAAGLMQGTAQSLQLAGLVGGGVLVGTLGSAPALMLDGASFLLFAALLLLVQLPARAPRAPGQPFWADFRAGLAYARQSPLILGLPALAFLLNASFAPLEMLLPARMTALGAGAQGFGLFFGLMLGGLALGSFMLAALGPRLSPARLSVWGLAGMGAAVLALSLSQTAGQMYALAAVLGLFNAAANVSIGVIFQQRVAPEFYGRVGSLLTMVSMAGMPLVLLGLAPVADRVPIATVFAVAGALALLAAPVWAGLLRRDRGAAPVPGPLPANP</sequence>
<evidence type="ECO:0000256" key="3">
    <source>
        <dbReference type="ARBA" id="ARBA00022692"/>
    </source>
</evidence>
<gene>
    <name evidence="7" type="ORF">C8263_10595</name>
</gene>
<dbReference type="Proteomes" id="UP000240317">
    <property type="component" value="Unassembled WGS sequence"/>
</dbReference>
<comment type="caution">
    <text evidence="7">The sequence shown here is derived from an EMBL/GenBank/DDBJ whole genome shotgun (WGS) entry which is preliminary data.</text>
</comment>
<feature type="transmembrane region" description="Helical" evidence="6">
    <location>
        <begin position="374"/>
        <end position="397"/>
    </location>
</feature>
<keyword evidence="2" id="KW-1003">Cell membrane</keyword>
<proteinExistence type="predicted"/>
<evidence type="ECO:0000313" key="8">
    <source>
        <dbReference type="Proteomes" id="UP000240317"/>
    </source>
</evidence>
<feature type="transmembrane region" description="Helical" evidence="6">
    <location>
        <begin position="51"/>
        <end position="71"/>
    </location>
</feature>
<feature type="transmembrane region" description="Helical" evidence="6">
    <location>
        <begin position="314"/>
        <end position="336"/>
    </location>
</feature>
<feature type="transmembrane region" description="Helical" evidence="6">
    <location>
        <begin position="348"/>
        <end position="368"/>
    </location>
</feature>
<feature type="transmembrane region" description="Helical" evidence="6">
    <location>
        <begin position="20"/>
        <end position="44"/>
    </location>
</feature>
<dbReference type="PANTHER" id="PTHR23513:SF11">
    <property type="entry name" value="STAPHYLOFERRIN A TRANSPORTER"/>
    <property type="match status" value="1"/>
</dbReference>
<comment type="subcellular location">
    <subcellularLocation>
        <location evidence="1">Cell membrane</location>
        <topology evidence="1">Multi-pass membrane protein</topology>
    </subcellularLocation>
</comment>
<feature type="transmembrane region" description="Helical" evidence="6">
    <location>
        <begin position="223"/>
        <end position="240"/>
    </location>
</feature>
<organism evidence="7 8">
    <name type="scientific">Deinococcus arcticus</name>
    <dbReference type="NCBI Taxonomy" id="2136176"/>
    <lineage>
        <taxon>Bacteria</taxon>
        <taxon>Thermotogati</taxon>
        <taxon>Deinococcota</taxon>
        <taxon>Deinococci</taxon>
        <taxon>Deinococcales</taxon>
        <taxon>Deinococcaceae</taxon>
        <taxon>Deinococcus</taxon>
    </lineage>
</organism>
<keyword evidence="3 6" id="KW-0812">Transmembrane</keyword>
<dbReference type="PANTHER" id="PTHR23513">
    <property type="entry name" value="INTEGRAL MEMBRANE EFFLUX PROTEIN-RELATED"/>
    <property type="match status" value="1"/>
</dbReference>
<evidence type="ECO:0000256" key="5">
    <source>
        <dbReference type="ARBA" id="ARBA00023136"/>
    </source>
</evidence>
<evidence type="ECO:0000256" key="4">
    <source>
        <dbReference type="ARBA" id="ARBA00022989"/>
    </source>
</evidence>
<evidence type="ECO:0000256" key="6">
    <source>
        <dbReference type="SAM" id="Phobius"/>
    </source>
</evidence>
<evidence type="ECO:0000313" key="7">
    <source>
        <dbReference type="EMBL" id="PTA67850.1"/>
    </source>
</evidence>
<dbReference type="GO" id="GO:0022857">
    <property type="term" value="F:transmembrane transporter activity"/>
    <property type="evidence" value="ECO:0007669"/>
    <property type="project" value="InterPro"/>
</dbReference>
<feature type="transmembrane region" description="Helical" evidence="6">
    <location>
        <begin position="290"/>
        <end position="308"/>
    </location>
</feature>
<dbReference type="OrthoDB" id="9775268at2"/>
<dbReference type="EMBL" id="PYSV01000009">
    <property type="protein sequence ID" value="PTA67850.1"/>
    <property type="molecule type" value="Genomic_DNA"/>
</dbReference>
<evidence type="ECO:0000256" key="1">
    <source>
        <dbReference type="ARBA" id="ARBA00004651"/>
    </source>
</evidence>
<dbReference type="InterPro" id="IPR011701">
    <property type="entry name" value="MFS"/>
</dbReference>
<dbReference type="Pfam" id="PF07690">
    <property type="entry name" value="MFS_1"/>
    <property type="match status" value="1"/>
</dbReference>
<dbReference type="AlphaFoldDB" id="A0A2T3W7G1"/>
<dbReference type="Gene3D" id="1.20.1250.20">
    <property type="entry name" value="MFS general substrate transporter like domains"/>
    <property type="match status" value="1"/>
</dbReference>
<feature type="transmembrane region" description="Helical" evidence="6">
    <location>
        <begin position="83"/>
        <end position="102"/>
    </location>
</feature>
<name>A0A2T3W7G1_9DEIO</name>
<protein>
    <submittedName>
        <fullName evidence="7">MFS transporter</fullName>
    </submittedName>
</protein>
<dbReference type="CDD" id="cd06173">
    <property type="entry name" value="MFS_MefA_like"/>
    <property type="match status" value="1"/>
</dbReference>
<evidence type="ECO:0000256" key="2">
    <source>
        <dbReference type="ARBA" id="ARBA00022475"/>
    </source>
</evidence>
<dbReference type="GO" id="GO:0005886">
    <property type="term" value="C:plasma membrane"/>
    <property type="evidence" value="ECO:0007669"/>
    <property type="project" value="UniProtKB-SubCell"/>
</dbReference>
<dbReference type="SUPFAM" id="SSF103473">
    <property type="entry name" value="MFS general substrate transporter"/>
    <property type="match status" value="1"/>
</dbReference>
<keyword evidence="8" id="KW-1185">Reference proteome</keyword>
<reference evidence="7 8" key="1">
    <citation type="submission" date="2018-03" db="EMBL/GenBank/DDBJ databases">
        <title>Draft genome of Deinococcus sp. OD32.</title>
        <authorList>
            <person name="Wang X.-P."/>
            <person name="Du Z.-J."/>
        </authorList>
    </citation>
    <scope>NUCLEOTIDE SEQUENCE [LARGE SCALE GENOMIC DNA]</scope>
    <source>
        <strain evidence="7 8">OD32</strain>
    </source>
</reference>
<dbReference type="InterPro" id="IPR036259">
    <property type="entry name" value="MFS_trans_sf"/>
</dbReference>
<feature type="transmembrane region" description="Helical" evidence="6">
    <location>
        <begin position="260"/>
        <end position="281"/>
    </location>
</feature>
<feature type="transmembrane region" description="Helical" evidence="6">
    <location>
        <begin position="176"/>
        <end position="194"/>
    </location>
</feature>